<evidence type="ECO:0000313" key="6">
    <source>
        <dbReference type="Proteomes" id="UP001596410"/>
    </source>
</evidence>
<keyword evidence="1" id="KW-0547">Nucleotide-binding</keyword>
<evidence type="ECO:0000313" key="5">
    <source>
        <dbReference type="EMBL" id="MFC7062025.1"/>
    </source>
</evidence>
<evidence type="ECO:0000259" key="4">
    <source>
        <dbReference type="SMART" id="SM00797"/>
    </source>
</evidence>
<keyword evidence="2" id="KW-0378">Hydrolase</keyword>
<evidence type="ECO:0000256" key="2">
    <source>
        <dbReference type="ARBA" id="ARBA00022801"/>
    </source>
</evidence>
<sequence>MMKIVKDGLLTTIQDLGRTGYQKYGVIASGSMDTYAHRIANLLVGNDEHEATIETTLLGPVIKFQKNTLISICGGDLSPTIDGQQVGMWKSIFVKSGALLKFGRPQSGCRSYIAIAGGMDIAKVMESHSTYIRAKIGGYEGRALQTDDEISLRSSPDYQFETGSSNFVETDWAIAAHMIPNYSSRPVISLINGPQYEWFDEKSKHSLYSEAFKVSSQSDRMGYRMNGPTLSLQNSKELISEAVAFGSIQVPPDGNPIILLADRQTTGGYPKIGQVASIDLPILCQMKPGEQLTFKEITLAQAQKAYIQQEHAIQQLKRSISLKNG</sequence>
<evidence type="ECO:0000256" key="1">
    <source>
        <dbReference type="ARBA" id="ARBA00022741"/>
    </source>
</evidence>
<dbReference type="RefSeq" id="WP_204708964.1">
    <property type="nucleotide sequence ID" value="NZ_JBHSZV010000022.1"/>
</dbReference>
<dbReference type="InterPro" id="IPR029000">
    <property type="entry name" value="Cyclophilin-like_dom_sf"/>
</dbReference>
<organism evidence="5 6">
    <name type="scientific">Halobacillus seohaensis</name>
    <dbReference type="NCBI Taxonomy" id="447421"/>
    <lineage>
        <taxon>Bacteria</taxon>
        <taxon>Bacillati</taxon>
        <taxon>Bacillota</taxon>
        <taxon>Bacilli</taxon>
        <taxon>Bacillales</taxon>
        <taxon>Bacillaceae</taxon>
        <taxon>Halobacillus</taxon>
    </lineage>
</organism>
<comment type="caution">
    <text evidence="5">The sequence shown here is derived from an EMBL/GenBank/DDBJ whole genome shotgun (WGS) entry which is preliminary data.</text>
</comment>
<protein>
    <submittedName>
        <fullName evidence="5">Biotin-dependent carboxyltransferase family protein</fullName>
    </submittedName>
</protein>
<dbReference type="NCBIfam" id="TIGR00724">
    <property type="entry name" value="urea_amlyse_rel"/>
    <property type="match status" value="1"/>
</dbReference>
<dbReference type="PANTHER" id="PTHR43309:SF5">
    <property type="entry name" value="5-OXOPROLINASE SUBUNIT C"/>
    <property type="match status" value="1"/>
</dbReference>
<name>A0ABW2EI68_9BACI</name>
<reference evidence="6" key="1">
    <citation type="journal article" date="2019" name="Int. J. Syst. Evol. Microbiol.">
        <title>The Global Catalogue of Microorganisms (GCM) 10K type strain sequencing project: providing services to taxonomists for standard genome sequencing and annotation.</title>
        <authorList>
            <consortium name="The Broad Institute Genomics Platform"/>
            <consortium name="The Broad Institute Genome Sequencing Center for Infectious Disease"/>
            <person name="Wu L."/>
            <person name="Ma J."/>
        </authorList>
    </citation>
    <scope>NUCLEOTIDE SEQUENCE [LARGE SCALE GENOMIC DNA]</scope>
    <source>
        <strain evidence="6">CGMCC 4.1621</strain>
    </source>
</reference>
<dbReference type="InterPro" id="IPR003778">
    <property type="entry name" value="CT_A_B"/>
</dbReference>
<evidence type="ECO:0000256" key="3">
    <source>
        <dbReference type="ARBA" id="ARBA00022840"/>
    </source>
</evidence>
<keyword evidence="6" id="KW-1185">Reference proteome</keyword>
<dbReference type="EMBL" id="JBHSZV010000022">
    <property type="protein sequence ID" value="MFC7062025.1"/>
    <property type="molecule type" value="Genomic_DNA"/>
</dbReference>
<dbReference type="InterPro" id="IPR052708">
    <property type="entry name" value="PxpC"/>
</dbReference>
<keyword evidence="3" id="KW-0067">ATP-binding</keyword>
<dbReference type="Pfam" id="PF02626">
    <property type="entry name" value="CT_A_B"/>
    <property type="match status" value="1"/>
</dbReference>
<dbReference type="Gene3D" id="2.40.100.10">
    <property type="entry name" value="Cyclophilin-like"/>
    <property type="match status" value="1"/>
</dbReference>
<feature type="domain" description="Carboxyltransferase" evidence="4">
    <location>
        <begin position="23"/>
        <end position="312"/>
    </location>
</feature>
<dbReference type="Proteomes" id="UP001596410">
    <property type="component" value="Unassembled WGS sequence"/>
</dbReference>
<dbReference type="PANTHER" id="PTHR43309">
    <property type="entry name" value="5-OXOPROLINASE SUBUNIT C"/>
    <property type="match status" value="1"/>
</dbReference>
<proteinExistence type="predicted"/>
<dbReference type="SUPFAM" id="SSF50891">
    <property type="entry name" value="Cyclophilin-like"/>
    <property type="match status" value="1"/>
</dbReference>
<accession>A0ABW2EI68</accession>
<gene>
    <name evidence="5" type="ORF">ACFQIC_09145</name>
</gene>
<dbReference type="SMART" id="SM00797">
    <property type="entry name" value="AHS2"/>
    <property type="match status" value="1"/>
</dbReference>